<comment type="cofactor">
    <cofactor evidence="9">
        <name>Mg(2+)</name>
        <dbReference type="ChEBI" id="CHEBI:18420"/>
    </cofactor>
    <text evidence="9">Binds 1 Mg(2+) ion per subunit.</text>
</comment>
<feature type="binding site" evidence="9">
    <location>
        <position position="105"/>
    </location>
    <ligand>
        <name>4-amino-2-methyl-5-(diphosphooxymethyl)pyrimidine</name>
        <dbReference type="ChEBI" id="CHEBI:57841"/>
    </ligand>
</feature>
<accession>A0A7X1B0U2</accession>
<dbReference type="InterPro" id="IPR034291">
    <property type="entry name" value="TMP_synthase"/>
</dbReference>
<comment type="similarity">
    <text evidence="9 10">Belongs to the thiamine-phosphate synthase family.</text>
</comment>
<dbReference type="Proteomes" id="UP000525652">
    <property type="component" value="Unassembled WGS sequence"/>
</dbReference>
<evidence type="ECO:0000256" key="7">
    <source>
        <dbReference type="ARBA" id="ARBA00047851"/>
    </source>
</evidence>
<keyword evidence="14" id="KW-1185">Reference proteome</keyword>
<evidence type="ECO:0000256" key="8">
    <source>
        <dbReference type="ARBA" id="ARBA00047883"/>
    </source>
</evidence>
<keyword evidence="5 9" id="KW-0784">Thiamine biosynthesis</keyword>
<dbReference type="Pfam" id="PF02581">
    <property type="entry name" value="TMP-TENI"/>
    <property type="match status" value="1"/>
</dbReference>
<name>A0A7X1B0U2_9BACT</name>
<evidence type="ECO:0000256" key="5">
    <source>
        <dbReference type="ARBA" id="ARBA00022977"/>
    </source>
</evidence>
<dbReference type="UniPathway" id="UPA00060">
    <property type="reaction ID" value="UER00141"/>
</dbReference>
<feature type="binding site" evidence="9">
    <location>
        <position position="135"/>
    </location>
    <ligand>
        <name>4-amino-2-methyl-5-(diphosphooxymethyl)pyrimidine</name>
        <dbReference type="ChEBI" id="CHEBI:57841"/>
    </ligand>
</feature>
<keyword evidence="4 9" id="KW-0460">Magnesium</keyword>
<dbReference type="RefSeq" id="WP_185694137.1">
    <property type="nucleotide sequence ID" value="NZ_JACHVA010000127.1"/>
</dbReference>
<dbReference type="SUPFAM" id="SSF51391">
    <property type="entry name" value="Thiamin phosphate synthase"/>
    <property type="match status" value="1"/>
</dbReference>
<feature type="binding site" evidence="9">
    <location>
        <position position="164"/>
    </location>
    <ligand>
        <name>2-[(2R,5Z)-2-carboxy-4-methylthiazol-5(2H)-ylidene]ethyl phosphate</name>
        <dbReference type="ChEBI" id="CHEBI:62899"/>
    </ligand>
</feature>
<evidence type="ECO:0000313" key="13">
    <source>
        <dbReference type="EMBL" id="MBC2603509.1"/>
    </source>
</evidence>
<evidence type="ECO:0000313" key="14">
    <source>
        <dbReference type="Proteomes" id="UP000525652"/>
    </source>
</evidence>
<gene>
    <name evidence="9 13" type="primary">thiE</name>
    <name evidence="13" type="ORF">H5P30_17135</name>
</gene>
<evidence type="ECO:0000256" key="11">
    <source>
        <dbReference type="RuleBase" id="RU004253"/>
    </source>
</evidence>
<sequence>MKEVSIQCLTLDGISLSHEEQVSALCEAGAHWIQLRMKSATDDEVEKTAKRCLEICRKRGVKLILNDRAEVAQRVGADGVHLGKLDMPWNEARALLGADFLIGGTVNSVADAKQAVESRALDYVGVGPFRFTRTKKNLAPTLTEEQWREIVAVLDGLPAYAIGGIEATDLGRIRELGLQGFAISSGLFVEPGAGVHYPRLREGWDVKQLAEKE</sequence>
<dbReference type="PANTHER" id="PTHR20857">
    <property type="entry name" value="THIAMINE-PHOSPHATE PYROPHOSPHORYLASE"/>
    <property type="match status" value="1"/>
</dbReference>
<feature type="binding site" evidence="9">
    <location>
        <begin position="34"/>
        <end position="38"/>
    </location>
    <ligand>
        <name>4-amino-2-methyl-5-(diphosphooxymethyl)pyrimidine</name>
        <dbReference type="ChEBI" id="CHEBI:57841"/>
    </ligand>
</feature>
<comment type="caution">
    <text evidence="13">The sequence shown here is derived from an EMBL/GenBank/DDBJ whole genome shotgun (WGS) entry which is preliminary data.</text>
</comment>
<dbReference type="PANTHER" id="PTHR20857:SF15">
    <property type="entry name" value="THIAMINE-PHOSPHATE SYNTHASE"/>
    <property type="match status" value="1"/>
</dbReference>
<evidence type="ECO:0000256" key="2">
    <source>
        <dbReference type="ARBA" id="ARBA00022679"/>
    </source>
</evidence>
<dbReference type="GO" id="GO:0005737">
    <property type="term" value="C:cytoplasm"/>
    <property type="evidence" value="ECO:0007669"/>
    <property type="project" value="TreeGrafter"/>
</dbReference>
<comment type="function">
    <text evidence="9">Condenses 4-methyl-5-(beta-hydroxyethyl)thiazole monophosphate (THZ-P) and 2-methyl-4-amino-5-hydroxymethyl pyrimidine pyrophosphate (HMP-PP) to form thiamine monophosphate (TMP).</text>
</comment>
<keyword evidence="3 9" id="KW-0479">Metal-binding</keyword>
<feature type="binding site" evidence="9">
    <location>
        <position position="67"/>
    </location>
    <ligand>
        <name>Mg(2+)</name>
        <dbReference type="ChEBI" id="CHEBI:18420"/>
    </ligand>
</feature>
<dbReference type="Gene3D" id="3.20.20.70">
    <property type="entry name" value="Aldolase class I"/>
    <property type="match status" value="1"/>
</dbReference>
<dbReference type="GO" id="GO:0009229">
    <property type="term" value="P:thiamine diphosphate biosynthetic process"/>
    <property type="evidence" value="ECO:0007669"/>
    <property type="project" value="UniProtKB-UniRule"/>
</dbReference>
<dbReference type="InterPro" id="IPR022998">
    <property type="entry name" value="ThiamineP_synth_TenI"/>
</dbReference>
<dbReference type="GO" id="GO:0000287">
    <property type="term" value="F:magnesium ion binding"/>
    <property type="evidence" value="ECO:0007669"/>
    <property type="project" value="UniProtKB-UniRule"/>
</dbReference>
<dbReference type="EMBL" id="JACHVA010000127">
    <property type="protein sequence ID" value="MBC2603509.1"/>
    <property type="molecule type" value="Genomic_DNA"/>
</dbReference>
<dbReference type="GO" id="GO:0009228">
    <property type="term" value="P:thiamine biosynthetic process"/>
    <property type="evidence" value="ECO:0007669"/>
    <property type="project" value="UniProtKB-KW"/>
</dbReference>
<evidence type="ECO:0000259" key="12">
    <source>
        <dbReference type="Pfam" id="PF02581"/>
    </source>
</evidence>
<proteinExistence type="inferred from homology"/>
<evidence type="ECO:0000256" key="6">
    <source>
        <dbReference type="ARBA" id="ARBA00047334"/>
    </source>
</evidence>
<comment type="pathway">
    <text evidence="1 9 11">Cofactor biosynthesis; thiamine diphosphate biosynthesis; thiamine phosphate from 4-amino-2-methyl-5-diphosphomethylpyrimidine and 4-methyl-5-(2-phosphoethyl)-thiazole: step 1/1.</text>
</comment>
<feature type="domain" description="Thiamine phosphate synthase/TenI" evidence="12">
    <location>
        <begin position="18"/>
        <end position="186"/>
    </location>
</feature>
<dbReference type="AlphaFoldDB" id="A0A7X1B0U2"/>
<evidence type="ECO:0000256" key="9">
    <source>
        <dbReference type="HAMAP-Rule" id="MF_00097"/>
    </source>
</evidence>
<comment type="caution">
    <text evidence="9">Lacks conserved residue(s) required for the propagation of feature annotation.</text>
</comment>
<feature type="binding site" evidence="9">
    <location>
        <position position="66"/>
    </location>
    <ligand>
        <name>4-amino-2-methyl-5-(diphosphooxymethyl)pyrimidine</name>
        <dbReference type="ChEBI" id="CHEBI:57841"/>
    </ligand>
</feature>
<feature type="binding site" evidence="9">
    <location>
        <begin position="132"/>
        <end position="134"/>
    </location>
    <ligand>
        <name>2-[(2R,5Z)-2-carboxy-4-methylthiazol-5(2H)-ylidene]ethyl phosphate</name>
        <dbReference type="ChEBI" id="CHEBI:62899"/>
    </ligand>
</feature>
<feature type="binding site" evidence="9">
    <location>
        <position position="86"/>
    </location>
    <ligand>
        <name>Mg(2+)</name>
        <dbReference type="ChEBI" id="CHEBI:18420"/>
    </ligand>
</feature>
<organism evidence="13 14">
    <name type="scientific">Puniceicoccus vermicola</name>
    <dbReference type="NCBI Taxonomy" id="388746"/>
    <lineage>
        <taxon>Bacteria</taxon>
        <taxon>Pseudomonadati</taxon>
        <taxon>Verrucomicrobiota</taxon>
        <taxon>Opitutia</taxon>
        <taxon>Puniceicoccales</taxon>
        <taxon>Puniceicoccaceae</taxon>
        <taxon>Puniceicoccus</taxon>
    </lineage>
</organism>
<evidence type="ECO:0000256" key="10">
    <source>
        <dbReference type="RuleBase" id="RU003826"/>
    </source>
</evidence>
<dbReference type="EC" id="2.5.1.3" evidence="9"/>
<comment type="catalytic activity">
    <reaction evidence="7 9 10">
        <text>2-(2-carboxy-4-methylthiazol-5-yl)ethyl phosphate + 4-amino-2-methyl-5-(diphosphooxymethyl)pyrimidine + 2 H(+) = thiamine phosphate + CO2 + diphosphate</text>
        <dbReference type="Rhea" id="RHEA:47848"/>
        <dbReference type="ChEBI" id="CHEBI:15378"/>
        <dbReference type="ChEBI" id="CHEBI:16526"/>
        <dbReference type="ChEBI" id="CHEBI:33019"/>
        <dbReference type="ChEBI" id="CHEBI:37575"/>
        <dbReference type="ChEBI" id="CHEBI:57841"/>
        <dbReference type="ChEBI" id="CHEBI:62890"/>
        <dbReference type="EC" id="2.5.1.3"/>
    </reaction>
</comment>
<dbReference type="GO" id="GO:0004789">
    <property type="term" value="F:thiamine-phosphate diphosphorylase activity"/>
    <property type="evidence" value="ECO:0007669"/>
    <property type="project" value="UniProtKB-UniRule"/>
</dbReference>
<reference evidence="13 14" key="1">
    <citation type="submission" date="2020-07" db="EMBL/GenBank/DDBJ databases">
        <authorList>
            <person name="Feng X."/>
        </authorList>
    </citation>
    <scope>NUCLEOTIDE SEQUENCE [LARGE SCALE GENOMIC DNA]</scope>
    <source>
        <strain evidence="13 14">JCM14086</strain>
    </source>
</reference>
<evidence type="ECO:0000256" key="4">
    <source>
        <dbReference type="ARBA" id="ARBA00022842"/>
    </source>
</evidence>
<dbReference type="CDD" id="cd00564">
    <property type="entry name" value="TMP_TenI"/>
    <property type="match status" value="1"/>
</dbReference>
<dbReference type="NCBIfam" id="TIGR00693">
    <property type="entry name" value="thiE"/>
    <property type="match status" value="1"/>
</dbReference>
<keyword evidence="2 9" id="KW-0808">Transferase</keyword>
<comment type="catalytic activity">
    <reaction evidence="8 9 10">
        <text>2-[(2R,5Z)-2-carboxy-4-methylthiazol-5(2H)-ylidene]ethyl phosphate + 4-amino-2-methyl-5-(diphosphooxymethyl)pyrimidine + 2 H(+) = thiamine phosphate + CO2 + diphosphate</text>
        <dbReference type="Rhea" id="RHEA:47844"/>
        <dbReference type="ChEBI" id="CHEBI:15378"/>
        <dbReference type="ChEBI" id="CHEBI:16526"/>
        <dbReference type="ChEBI" id="CHEBI:33019"/>
        <dbReference type="ChEBI" id="CHEBI:37575"/>
        <dbReference type="ChEBI" id="CHEBI:57841"/>
        <dbReference type="ChEBI" id="CHEBI:62899"/>
        <dbReference type="EC" id="2.5.1.3"/>
    </reaction>
</comment>
<comment type="catalytic activity">
    <reaction evidence="6 9 10">
        <text>4-methyl-5-(2-phosphooxyethyl)-thiazole + 4-amino-2-methyl-5-(diphosphooxymethyl)pyrimidine + H(+) = thiamine phosphate + diphosphate</text>
        <dbReference type="Rhea" id="RHEA:22328"/>
        <dbReference type="ChEBI" id="CHEBI:15378"/>
        <dbReference type="ChEBI" id="CHEBI:33019"/>
        <dbReference type="ChEBI" id="CHEBI:37575"/>
        <dbReference type="ChEBI" id="CHEBI:57841"/>
        <dbReference type="ChEBI" id="CHEBI:58296"/>
        <dbReference type="EC" id="2.5.1.3"/>
    </reaction>
</comment>
<dbReference type="InterPro" id="IPR013785">
    <property type="entry name" value="Aldolase_TIM"/>
</dbReference>
<evidence type="ECO:0000256" key="3">
    <source>
        <dbReference type="ARBA" id="ARBA00022723"/>
    </source>
</evidence>
<dbReference type="InterPro" id="IPR036206">
    <property type="entry name" value="ThiamineP_synth_sf"/>
</dbReference>
<protein>
    <recommendedName>
        <fullName evidence="9">Thiamine-phosphate synthase</fullName>
        <shortName evidence="9">TP synthase</shortName>
        <shortName evidence="9">TPS</shortName>
        <ecNumber evidence="9">2.5.1.3</ecNumber>
    </recommendedName>
    <alternativeName>
        <fullName evidence="9">Thiamine-phosphate pyrophosphorylase</fullName>
        <shortName evidence="9">TMP pyrophosphorylase</shortName>
        <shortName evidence="9">TMP-PPase</shortName>
    </alternativeName>
</protein>
<evidence type="ECO:0000256" key="1">
    <source>
        <dbReference type="ARBA" id="ARBA00005165"/>
    </source>
</evidence>
<dbReference type="HAMAP" id="MF_00097">
    <property type="entry name" value="TMP_synthase"/>
    <property type="match status" value="1"/>
</dbReference>